<comment type="caution">
    <text evidence="2">The sequence shown here is derived from an EMBL/GenBank/DDBJ whole genome shotgun (WGS) entry which is preliminary data.</text>
</comment>
<keyword evidence="1" id="KW-0472">Membrane</keyword>
<evidence type="ECO:0000256" key="1">
    <source>
        <dbReference type="SAM" id="Phobius"/>
    </source>
</evidence>
<reference evidence="3" key="1">
    <citation type="journal article" date="2019" name="Int. J. Syst. Evol. Microbiol.">
        <title>The Global Catalogue of Microorganisms (GCM) 10K type strain sequencing project: providing services to taxonomists for standard genome sequencing and annotation.</title>
        <authorList>
            <consortium name="The Broad Institute Genomics Platform"/>
            <consortium name="The Broad Institute Genome Sequencing Center for Infectious Disease"/>
            <person name="Wu L."/>
            <person name="Ma J."/>
        </authorList>
    </citation>
    <scope>NUCLEOTIDE SEQUENCE [LARGE SCALE GENOMIC DNA]</scope>
    <source>
        <strain evidence="3">JCM 17441</strain>
    </source>
</reference>
<organism evidence="2 3">
    <name type="scientific">Dactylosporangium darangshiense</name>
    <dbReference type="NCBI Taxonomy" id="579108"/>
    <lineage>
        <taxon>Bacteria</taxon>
        <taxon>Bacillati</taxon>
        <taxon>Actinomycetota</taxon>
        <taxon>Actinomycetes</taxon>
        <taxon>Micromonosporales</taxon>
        <taxon>Micromonosporaceae</taxon>
        <taxon>Dactylosporangium</taxon>
    </lineage>
</organism>
<keyword evidence="1" id="KW-1133">Transmembrane helix</keyword>
<dbReference type="EMBL" id="BAABAT010000020">
    <property type="protein sequence ID" value="GAA4255189.1"/>
    <property type="molecule type" value="Genomic_DNA"/>
</dbReference>
<proteinExistence type="predicted"/>
<keyword evidence="1" id="KW-0812">Transmembrane</keyword>
<feature type="transmembrane region" description="Helical" evidence="1">
    <location>
        <begin position="72"/>
        <end position="93"/>
    </location>
</feature>
<evidence type="ECO:0000313" key="2">
    <source>
        <dbReference type="EMBL" id="GAA4255189.1"/>
    </source>
</evidence>
<name>A0ABP8DG26_9ACTN</name>
<gene>
    <name evidence="2" type="ORF">GCM10022255_062990</name>
</gene>
<dbReference type="Proteomes" id="UP001500620">
    <property type="component" value="Unassembled WGS sequence"/>
</dbReference>
<protein>
    <submittedName>
        <fullName evidence="2">Uncharacterized protein</fullName>
    </submittedName>
</protein>
<sequence>MAPAPPGTLAVAHAGESATIRHCSATVGSVDLGILSAMPDERIDPSQNTQAFQAWVDQTQSQPVEPAKSRTLLWAGVGVAVVVVVALVLFVALG</sequence>
<accession>A0ABP8DG26</accession>
<evidence type="ECO:0000313" key="3">
    <source>
        <dbReference type="Proteomes" id="UP001500620"/>
    </source>
</evidence>
<keyword evidence="3" id="KW-1185">Reference proteome</keyword>